<keyword evidence="3" id="KW-1185">Reference proteome</keyword>
<reference evidence="3" key="1">
    <citation type="submission" date="2014-12" db="EMBL/GenBank/DDBJ databases">
        <authorList>
            <person name="Salcher M.M."/>
        </authorList>
    </citation>
    <scope>NUCLEOTIDE SEQUENCE [LARGE SCALE GENOMIC DNA]</scope>
    <source>
        <strain evidence="3">MMS-10A-171</strain>
    </source>
</reference>
<dbReference type="Gene3D" id="2.30.130.40">
    <property type="entry name" value="LON domain-like"/>
    <property type="match status" value="1"/>
</dbReference>
<dbReference type="Pfam" id="PF02190">
    <property type="entry name" value="LON_substr_bdg"/>
    <property type="match status" value="1"/>
</dbReference>
<dbReference type="PANTHER" id="PTHR46732">
    <property type="entry name" value="ATP-DEPENDENT PROTEASE LA (LON) DOMAIN PROTEIN"/>
    <property type="match status" value="1"/>
</dbReference>
<dbReference type="AlphaFoldDB" id="A0A0D6EWT4"/>
<dbReference type="OrthoDB" id="8558970at2"/>
<dbReference type="SUPFAM" id="SSF88697">
    <property type="entry name" value="PUA domain-like"/>
    <property type="match status" value="1"/>
</dbReference>
<name>A0A0D6EWT4_9PROT</name>
<dbReference type="PANTHER" id="PTHR46732:SF8">
    <property type="entry name" value="ATP-DEPENDENT PROTEASE LA (LON) DOMAIN PROTEIN"/>
    <property type="match status" value="1"/>
</dbReference>
<accession>A0A0D6EWT4</accession>
<sequence length="199" mass="22527">MTFYNLPLFPLNVVVCPKGIMNLRIFEPRYLDMTKTCLRENTSFGIVAVLPEKKAGMTDHLPFASVGTLVDILDADVSKEDLIMISCQGSNRIKVNGFTIQEDGLVIGEVSNINNDLQIPIPDDLKKVSESLKRLIESLPQQGISERDIPIMKPYEYENATWVSNRWVELLDIPLIDKQRLMQIDSPIVRLELINDAIN</sequence>
<gene>
    <name evidence="2" type="ORF">BN1208_0853</name>
</gene>
<dbReference type="KEGG" id="mbat:BN1208_0853"/>
<organism evidence="2 3">
    <name type="scientific">Candidatus Methylopumilus planktonicus</name>
    <dbReference type="NCBI Taxonomy" id="1581557"/>
    <lineage>
        <taxon>Bacteria</taxon>
        <taxon>Pseudomonadati</taxon>
        <taxon>Pseudomonadota</taxon>
        <taxon>Betaproteobacteria</taxon>
        <taxon>Nitrosomonadales</taxon>
        <taxon>Methylophilaceae</taxon>
        <taxon>Candidatus Methylopumilus</taxon>
    </lineage>
</organism>
<evidence type="ECO:0000259" key="1">
    <source>
        <dbReference type="PROSITE" id="PS51787"/>
    </source>
</evidence>
<dbReference type="InterPro" id="IPR015947">
    <property type="entry name" value="PUA-like_sf"/>
</dbReference>
<evidence type="ECO:0000313" key="3">
    <source>
        <dbReference type="Proteomes" id="UP000064007"/>
    </source>
</evidence>
<dbReference type="HOGENOM" id="CLU_048359_3_0_4"/>
<dbReference type="STRING" id="1581557.BN1208_0853"/>
<dbReference type="InterPro" id="IPR003111">
    <property type="entry name" value="Lon_prtase_N"/>
</dbReference>
<dbReference type="Proteomes" id="UP000064007">
    <property type="component" value="Chromosome 1"/>
</dbReference>
<dbReference type="InterPro" id="IPR046336">
    <property type="entry name" value="Lon_prtase_N_sf"/>
</dbReference>
<dbReference type="SMART" id="SM00464">
    <property type="entry name" value="LON"/>
    <property type="match status" value="1"/>
</dbReference>
<protein>
    <submittedName>
        <fullName evidence="2">Peptidase S16 lon domain protein</fullName>
    </submittedName>
</protein>
<dbReference type="Gene3D" id="1.10.4060.10">
    <property type="entry name" value="BPP1347 like domain"/>
    <property type="match status" value="1"/>
</dbReference>
<dbReference type="EMBL" id="LN827929">
    <property type="protein sequence ID" value="CEZ19738.1"/>
    <property type="molecule type" value="Genomic_DNA"/>
</dbReference>
<dbReference type="RefSeq" id="WP_046488210.1">
    <property type="nucleotide sequence ID" value="NZ_LN827929.1"/>
</dbReference>
<feature type="domain" description="Lon N-terminal" evidence="1">
    <location>
        <begin position="6"/>
        <end position="199"/>
    </location>
</feature>
<evidence type="ECO:0000313" key="2">
    <source>
        <dbReference type="EMBL" id="CEZ19738.1"/>
    </source>
</evidence>
<proteinExistence type="predicted"/>
<dbReference type="PROSITE" id="PS51787">
    <property type="entry name" value="LON_N"/>
    <property type="match status" value="1"/>
</dbReference>